<feature type="domain" description="RNA polymerase sigma-70 region 4" evidence="8">
    <location>
        <begin position="448"/>
        <end position="498"/>
    </location>
</feature>
<evidence type="ECO:0008006" key="11">
    <source>
        <dbReference type="Google" id="ProtNLM"/>
    </source>
</evidence>
<keyword evidence="2" id="KW-0805">Transcription regulation</keyword>
<comment type="similarity">
    <text evidence="1">Belongs to the sigma-70 factor family.</text>
</comment>
<dbReference type="Pfam" id="PF04542">
    <property type="entry name" value="Sigma70_r2"/>
    <property type="match status" value="1"/>
</dbReference>
<evidence type="ECO:0000256" key="6">
    <source>
        <dbReference type="SAM" id="MobiDB-lite"/>
    </source>
</evidence>
<dbReference type="CDD" id="cd06171">
    <property type="entry name" value="Sigma70_r4"/>
    <property type="match status" value="1"/>
</dbReference>
<dbReference type="GO" id="GO:0006352">
    <property type="term" value="P:DNA-templated transcription initiation"/>
    <property type="evidence" value="ECO:0007669"/>
    <property type="project" value="InterPro"/>
</dbReference>
<dbReference type="PANTHER" id="PTHR30603">
    <property type="entry name" value="RNA POLYMERASE SIGMA FACTOR RPO"/>
    <property type="match status" value="1"/>
</dbReference>
<evidence type="ECO:0000259" key="7">
    <source>
        <dbReference type="Pfam" id="PF04542"/>
    </source>
</evidence>
<evidence type="ECO:0000256" key="5">
    <source>
        <dbReference type="ARBA" id="ARBA00023163"/>
    </source>
</evidence>
<dbReference type="GO" id="GO:0016987">
    <property type="term" value="F:sigma factor activity"/>
    <property type="evidence" value="ECO:0007669"/>
    <property type="project" value="UniProtKB-KW"/>
</dbReference>
<dbReference type="EMBL" id="CM035407">
    <property type="protein sequence ID" value="KAH7442946.1"/>
    <property type="molecule type" value="Genomic_DNA"/>
</dbReference>
<comment type="caution">
    <text evidence="9">The sequence shown here is derived from an EMBL/GenBank/DDBJ whole genome shotgun (WGS) entry which is preliminary data.</text>
</comment>
<proteinExistence type="inferred from homology"/>
<dbReference type="InterPro" id="IPR007630">
    <property type="entry name" value="RNA_pol_sigma70_r4"/>
</dbReference>
<dbReference type="OrthoDB" id="2012130at2759"/>
<dbReference type="InterPro" id="IPR000943">
    <property type="entry name" value="RNA_pol_sigma70"/>
</dbReference>
<dbReference type="Pfam" id="PF04545">
    <property type="entry name" value="Sigma70_r4"/>
    <property type="match status" value="1"/>
</dbReference>
<organism evidence="9 10">
    <name type="scientific">Ceratopteris richardii</name>
    <name type="common">Triangle waterfern</name>
    <dbReference type="NCBI Taxonomy" id="49495"/>
    <lineage>
        <taxon>Eukaryota</taxon>
        <taxon>Viridiplantae</taxon>
        <taxon>Streptophyta</taxon>
        <taxon>Embryophyta</taxon>
        <taxon>Tracheophyta</taxon>
        <taxon>Polypodiopsida</taxon>
        <taxon>Polypodiidae</taxon>
        <taxon>Polypodiales</taxon>
        <taxon>Pteridineae</taxon>
        <taxon>Pteridaceae</taxon>
        <taxon>Parkerioideae</taxon>
        <taxon>Ceratopteris</taxon>
    </lineage>
</organism>
<dbReference type="InterPro" id="IPR014284">
    <property type="entry name" value="RNA_pol_sigma-70_dom"/>
</dbReference>
<evidence type="ECO:0000256" key="2">
    <source>
        <dbReference type="ARBA" id="ARBA00023015"/>
    </source>
</evidence>
<evidence type="ECO:0000313" key="9">
    <source>
        <dbReference type="EMBL" id="KAH7442946.1"/>
    </source>
</evidence>
<dbReference type="Gene3D" id="1.20.140.160">
    <property type="match status" value="1"/>
</dbReference>
<dbReference type="SUPFAM" id="SSF88659">
    <property type="entry name" value="Sigma3 and sigma4 domains of RNA polymerase sigma factors"/>
    <property type="match status" value="1"/>
</dbReference>
<protein>
    <recommendedName>
        <fullName evidence="11">Sigma factor</fullName>
    </recommendedName>
</protein>
<dbReference type="NCBIfam" id="TIGR02937">
    <property type="entry name" value="sigma70-ECF"/>
    <property type="match status" value="1"/>
</dbReference>
<keyword evidence="5" id="KW-0804">Transcription</keyword>
<dbReference type="InterPro" id="IPR013324">
    <property type="entry name" value="RNA_pol_sigma_r3/r4-like"/>
</dbReference>
<dbReference type="SUPFAM" id="SSF88946">
    <property type="entry name" value="Sigma2 domain of RNA polymerase sigma factors"/>
    <property type="match status" value="1"/>
</dbReference>
<gene>
    <name evidence="9" type="ORF">KP509_02G009200</name>
</gene>
<accession>A0A8T2VAH0</accession>
<keyword evidence="4" id="KW-0238">DNA-binding</keyword>
<evidence type="ECO:0000259" key="8">
    <source>
        <dbReference type="Pfam" id="PF04545"/>
    </source>
</evidence>
<dbReference type="InterPro" id="IPR007627">
    <property type="entry name" value="RNA_pol_sigma70_r2"/>
</dbReference>
<name>A0A8T2VAH0_CERRI</name>
<evidence type="ECO:0000256" key="4">
    <source>
        <dbReference type="ARBA" id="ARBA00023125"/>
    </source>
</evidence>
<sequence>MALFLSCNCVPESSPCSVPNLNGSLQEARALRVSFPQSNPRDQIIKSSNTQSAHAMRAPGPSCVDDIFVAMESSVQSAELWELEESIVEDKDEEWSSNLSTELNRSQLERQWSRRGERPHNGQTLKKRKVFRLSARQRRIMSRRDPKRCRRSEPKALDRVKSAMPHTEYDAFSLPITHGPNSTDESLVGTFDSVNTVGFTRRRGSKGLLTKEEETLLAKRMKEGQNLRAARERLIEAIGHEPSDELWAQSVKLTCQELRRKILEADQARDHMFQANLRLVVSVAKNYSSLGINLDDLTQEGAVGLLRGLEKFNYKKGFKLSTYVHWWIRQGITQALGEHSKTVRIPPYTYAKLASLLRTMERLKESGVPVSVTNLSVALNMPEDVVSSALKASKKMISLDKPKNWGDFSSDGDSMHNYVADPHAEYDPWKMLDKSSLREQLDALMASTLCKREQEIVRLYYGFECPKQQGLPFHRIGQRLGMSRERARQLEVRALRKLVVAGKKMSLGIPLSY</sequence>
<feature type="domain" description="RNA polymerase sigma-70 region 2" evidence="7">
    <location>
        <begin position="272"/>
        <end position="339"/>
    </location>
</feature>
<feature type="region of interest" description="Disordered" evidence="6">
    <location>
        <begin position="98"/>
        <end position="125"/>
    </location>
</feature>
<dbReference type="PRINTS" id="PR00046">
    <property type="entry name" value="SIGMA70FCT"/>
</dbReference>
<keyword evidence="10" id="KW-1185">Reference proteome</keyword>
<dbReference type="Proteomes" id="UP000825935">
    <property type="component" value="Chromosome 2"/>
</dbReference>
<dbReference type="PANTHER" id="PTHR30603:SF14">
    <property type="entry name" value="RNA POLYMERASE SIGMA FACTOR SIGA"/>
    <property type="match status" value="1"/>
</dbReference>
<evidence type="ECO:0000256" key="3">
    <source>
        <dbReference type="ARBA" id="ARBA00023082"/>
    </source>
</evidence>
<dbReference type="InterPro" id="IPR050239">
    <property type="entry name" value="Sigma-70_RNA_pol_init_factors"/>
</dbReference>
<reference evidence="9" key="1">
    <citation type="submission" date="2021-08" db="EMBL/GenBank/DDBJ databases">
        <title>WGS assembly of Ceratopteris richardii.</title>
        <authorList>
            <person name="Marchant D.B."/>
            <person name="Chen G."/>
            <person name="Jenkins J."/>
            <person name="Shu S."/>
            <person name="Leebens-Mack J."/>
            <person name="Grimwood J."/>
            <person name="Schmutz J."/>
            <person name="Soltis P."/>
            <person name="Soltis D."/>
            <person name="Chen Z.-H."/>
        </authorList>
    </citation>
    <scope>NUCLEOTIDE SEQUENCE</scope>
    <source>
        <strain evidence="9">Whitten #5841</strain>
        <tissue evidence="9">Leaf</tissue>
    </source>
</reference>
<evidence type="ECO:0000313" key="10">
    <source>
        <dbReference type="Proteomes" id="UP000825935"/>
    </source>
</evidence>
<dbReference type="InterPro" id="IPR013325">
    <property type="entry name" value="RNA_pol_sigma_r2"/>
</dbReference>
<dbReference type="Gene3D" id="1.10.601.10">
    <property type="entry name" value="RNA Polymerase Primary Sigma Factor"/>
    <property type="match status" value="1"/>
</dbReference>
<dbReference type="AlphaFoldDB" id="A0A8T2VAH0"/>
<dbReference type="GO" id="GO:0003677">
    <property type="term" value="F:DNA binding"/>
    <property type="evidence" value="ECO:0007669"/>
    <property type="project" value="UniProtKB-KW"/>
</dbReference>
<feature type="compositionally biased region" description="Basic and acidic residues" evidence="6">
    <location>
        <begin position="107"/>
        <end position="120"/>
    </location>
</feature>
<evidence type="ECO:0000256" key="1">
    <source>
        <dbReference type="ARBA" id="ARBA00007788"/>
    </source>
</evidence>
<keyword evidence="3" id="KW-0731">Sigma factor</keyword>